<evidence type="ECO:0000313" key="1">
    <source>
        <dbReference type="EMBL" id="DAF61216.1"/>
    </source>
</evidence>
<dbReference type="EMBL" id="BK032804">
    <property type="protein sequence ID" value="DAF61216.1"/>
    <property type="molecule type" value="Genomic_DNA"/>
</dbReference>
<name>A0A8S5TDK5_9CAUD</name>
<sequence length="157" mass="17256">MLKPNVLTVGRRALLARLQTITPANGYRTDAGTRVLSGWFNELIKECRQGFPLIVVQPAKEQPPEHLDAGVRFHRGFDVVGAVQGGHDHYEEALEDLQLDLLACLMPAPKGQFLRWLPRERGITGLTLGTPEPYPPGDGVAAAVIRIPVYLKTIIEG</sequence>
<proteinExistence type="predicted"/>
<accession>A0A8S5TDK5</accession>
<organism evidence="1">
    <name type="scientific">Siphoviridae sp. ctnLs3</name>
    <dbReference type="NCBI Taxonomy" id="2827937"/>
    <lineage>
        <taxon>Viruses</taxon>
        <taxon>Duplodnaviria</taxon>
        <taxon>Heunggongvirae</taxon>
        <taxon>Uroviricota</taxon>
        <taxon>Caudoviricetes</taxon>
    </lineage>
</organism>
<protein>
    <submittedName>
        <fullName evidence="1">Minor tail protein</fullName>
    </submittedName>
</protein>
<reference evidence="1" key="1">
    <citation type="journal article" date="2021" name="Proc. Natl. Acad. Sci. U.S.A.">
        <title>A Catalog of Tens of Thousands of Viruses from Human Metagenomes Reveals Hidden Associations with Chronic Diseases.</title>
        <authorList>
            <person name="Tisza M.J."/>
            <person name="Buck C.B."/>
        </authorList>
    </citation>
    <scope>NUCLEOTIDE SEQUENCE</scope>
    <source>
        <strain evidence="1">CtnLs3</strain>
    </source>
</reference>